<accession>A0A3T1DE62</accession>
<name>A0A3T1DE62_9BACL</name>
<dbReference type="GO" id="GO:0016787">
    <property type="term" value="F:hydrolase activity"/>
    <property type="evidence" value="ECO:0007669"/>
    <property type="project" value="UniProtKB-KW"/>
</dbReference>
<organism evidence="2 3">
    <name type="scientific">Cohnella abietis</name>
    <dbReference type="NCBI Taxonomy" id="2507935"/>
    <lineage>
        <taxon>Bacteria</taxon>
        <taxon>Bacillati</taxon>
        <taxon>Bacillota</taxon>
        <taxon>Bacilli</taxon>
        <taxon>Bacillales</taxon>
        <taxon>Paenibacillaceae</taxon>
        <taxon>Cohnella</taxon>
    </lineage>
</organism>
<proteinExistence type="predicted"/>
<gene>
    <name evidence="2" type="ORF">KCTCHS21_55840</name>
</gene>
<dbReference type="InterPro" id="IPR001296">
    <property type="entry name" value="Glyco_trans_1"/>
</dbReference>
<dbReference type="Gene3D" id="3.40.50.2000">
    <property type="entry name" value="Glycogen Phosphorylase B"/>
    <property type="match status" value="1"/>
</dbReference>
<dbReference type="PANTHER" id="PTHR46656">
    <property type="entry name" value="PUTATIVE-RELATED"/>
    <property type="match status" value="1"/>
</dbReference>
<sequence>MKSLIYKALYRTALPFKKLLVLVIPQSARKKLKQTIISKAYSGNLDSLNDHSLKSHQLERAIGVNLIGYARAEMGIGESCRIAAKCLDTTDIPFGIVNFKGSNSARMSDLSWKHKEIDLPQHNVNILHLNAEQMFESYTYFGQKNFEGRYNIGFWHWELEDFPDEWLDGFKFVNEVWVPSSFVANSVSMKSPVPVIRIPHGIEVKIETPRDRLYYSLPTQPFLFLTMYDMNSFQERKNPMASIEAFKLAFKPDNLNVGLVIKINNASSNRNDMKSINEMTAGYNNIFLITSTLSRSDTNALIQCTDSFISLHRSEGFGLGLAEAMYLGKPAIGTNWSANTDFMNSQNSCLVNYELVELGRDYGPYQAYQVWADPDVEHASQYMKRLATETSYYNQVATSGEQTIKRNFSPSAVGKLIAKRLKYIQMHFGGSVDDNESDNGRWKG</sequence>
<evidence type="ECO:0000313" key="2">
    <source>
        <dbReference type="EMBL" id="BBI36185.1"/>
    </source>
</evidence>
<dbReference type="Proteomes" id="UP000289856">
    <property type="component" value="Chromosome"/>
</dbReference>
<evidence type="ECO:0000259" key="1">
    <source>
        <dbReference type="Pfam" id="PF00534"/>
    </source>
</evidence>
<dbReference type="GO" id="GO:0016757">
    <property type="term" value="F:glycosyltransferase activity"/>
    <property type="evidence" value="ECO:0007669"/>
    <property type="project" value="InterPro"/>
</dbReference>
<dbReference type="PANTHER" id="PTHR46656:SF3">
    <property type="entry name" value="PUTATIVE-RELATED"/>
    <property type="match status" value="1"/>
</dbReference>
<keyword evidence="2" id="KW-0378">Hydrolase</keyword>
<feature type="domain" description="Glycosyl transferase family 1" evidence="1">
    <location>
        <begin position="231"/>
        <end position="340"/>
    </location>
</feature>
<keyword evidence="3" id="KW-1185">Reference proteome</keyword>
<dbReference type="SUPFAM" id="SSF53756">
    <property type="entry name" value="UDP-Glycosyltransferase/glycogen phosphorylase"/>
    <property type="match status" value="1"/>
</dbReference>
<dbReference type="AlphaFoldDB" id="A0A3T1DE62"/>
<dbReference type="OrthoDB" id="440232at2"/>
<dbReference type="EMBL" id="AP019400">
    <property type="protein sequence ID" value="BBI36185.1"/>
    <property type="molecule type" value="Genomic_DNA"/>
</dbReference>
<reference evidence="2 3" key="1">
    <citation type="submission" date="2019-01" db="EMBL/GenBank/DDBJ databases">
        <title>Complete genome sequence of Cohnella hallensis HS21 isolated from Korean fir (Abies koreana) rhizospheric soil.</title>
        <authorList>
            <person name="Jiang L."/>
            <person name="Kang S.W."/>
            <person name="Kim S."/>
            <person name="Jung J."/>
            <person name="Kim C.Y."/>
            <person name="Kim D.H."/>
            <person name="Kim S.W."/>
            <person name="Lee J."/>
        </authorList>
    </citation>
    <scope>NUCLEOTIDE SEQUENCE [LARGE SCALE GENOMIC DNA]</scope>
    <source>
        <strain evidence="2 3">HS21</strain>
    </source>
</reference>
<dbReference type="KEGG" id="cohn:KCTCHS21_55840"/>
<dbReference type="Pfam" id="PF00534">
    <property type="entry name" value="Glycos_transf_1"/>
    <property type="match status" value="1"/>
</dbReference>
<protein>
    <submittedName>
        <fullName evidence="2">Glycoside hydrolase</fullName>
    </submittedName>
</protein>
<evidence type="ECO:0000313" key="3">
    <source>
        <dbReference type="Proteomes" id="UP000289856"/>
    </source>
</evidence>